<evidence type="ECO:0000313" key="1">
    <source>
        <dbReference type="EMBL" id="CAI9931512.1"/>
    </source>
</evidence>
<proteinExistence type="predicted"/>
<accession>A0AA86TY72</accession>
<sequence length="174" mass="20392">MNKNKRNLSKNITKFQQNIQQTLQRETYKQINFTQNVINLFGVLRNETNNDIQHHEYDMQPEQDQIIIQQSDLNKECSGDDFIYSFVNIHLEPRQSLNPDIIKNTEDEIISIDDDDENVNSIINVDESVDDVSEGLKRLHEIYKSTSRVGKNQILNFAESFEKLNASNKFKELK</sequence>
<dbReference type="Proteomes" id="UP001642409">
    <property type="component" value="Unassembled WGS sequence"/>
</dbReference>
<dbReference type="EMBL" id="CAXDID020000298">
    <property type="protein sequence ID" value="CAL6072936.1"/>
    <property type="molecule type" value="Genomic_DNA"/>
</dbReference>
<protein>
    <submittedName>
        <fullName evidence="2">Hypothetical_protein</fullName>
    </submittedName>
</protein>
<name>A0AA86TY72_9EUKA</name>
<reference evidence="1" key="1">
    <citation type="submission" date="2023-06" db="EMBL/GenBank/DDBJ databases">
        <authorList>
            <person name="Kurt Z."/>
        </authorList>
    </citation>
    <scope>NUCLEOTIDE SEQUENCE</scope>
</reference>
<dbReference type="EMBL" id="CATOUU010000492">
    <property type="protein sequence ID" value="CAI9931512.1"/>
    <property type="molecule type" value="Genomic_DNA"/>
</dbReference>
<evidence type="ECO:0000313" key="3">
    <source>
        <dbReference type="Proteomes" id="UP001642409"/>
    </source>
</evidence>
<comment type="caution">
    <text evidence="1">The sequence shown here is derived from an EMBL/GenBank/DDBJ whole genome shotgun (WGS) entry which is preliminary data.</text>
</comment>
<organism evidence="1">
    <name type="scientific">Hexamita inflata</name>
    <dbReference type="NCBI Taxonomy" id="28002"/>
    <lineage>
        <taxon>Eukaryota</taxon>
        <taxon>Metamonada</taxon>
        <taxon>Diplomonadida</taxon>
        <taxon>Hexamitidae</taxon>
        <taxon>Hexamitinae</taxon>
        <taxon>Hexamita</taxon>
    </lineage>
</organism>
<dbReference type="AlphaFoldDB" id="A0AA86TY72"/>
<gene>
    <name evidence="1" type="ORF">HINF_LOCUS19157</name>
    <name evidence="2" type="ORF">HINF_LOCUS55862</name>
</gene>
<evidence type="ECO:0000313" key="2">
    <source>
        <dbReference type="EMBL" id="CAL6072936.1"/>
    </source>
</evidence>
<reference evidence="2 3" key="2">
    <citation type="submission" date="2024-07" db="EMBL/GenBank/DDBJ databases">
        <authorList>
            <person name="Akdeniz Z."/>
        </authorList>
    </citation>
    <scope>NUCLEOTIDE SEQUENCE [LARGE SCALE GENOMIC DNA]</scope>
</reference>
<keyword evidence="3" id="KW-1185">Reference proteome</keyword>